<protein>
    <submittedName>
        <fullName evidence="1">Uncharacterized protein</fullName>
    </submittedName>
</protein>
<accession>T1B375</accession>
<proteinExistence type="predicted"/>
<sequence length="115" mass="13506">MFFVLIMPGYRKYRSGPYRRGPNSNSGNQYDQTTERIKKLDMRKEEEFRFLLSKIIETLPDSVRGAIKGSVYSIASKKSTKEAKDYIMKKKEEGVIDSKTEKKLIDLVFDYSKYR</sequence>
<gene>
    <name evidence="1" type="ORF">B1B_11905</name>
</gene>
<name>T1B375_9ZZZZ</name>
<reference evidence="1" key="1">
    <citation type="submission" date="2013-08" db="EMBL/GenBank/DDBJ databases">
        <authorList>
            <person name="Mendez C."/>
            <person name="Richter M."/>
            <person name="Ferrer M."/>
            <person name="Sanchez J."/>
        </authorList>
    </citation>
    <scope>NUCLEOTIDE SEQUENCE</scope>
</reference>
<dbReference type="EMBL" id="AUZY01007769">
    <property type="protein sequence ID" value="EQD48815.1"/>
    <property type="molecule type" value="Genomic_DNA"/>
</dbReference>
<organism evidence="1">
    <name type="scientific">mine drainage metagenome</name>
    <dbReference type="NCBI Taxonomy" id="410659"/>
    <lineage>
        <taxon>unclassified sequences</taxon>
        <taxon>metagenomes</taxon>
        <taxon>ecological metagenomes</taxon>
    </lineage>
</organism>
<dbReference type="AlphaFoldDB" id="T1B375"/>
<reference evidence="1" key="2">
    <citation type="journal article" date="2014" name="ISME J.">
        <title>Microbial stratification in low pH oxic and suboxic macroscopic growths along an acid mine drainage.</title>
        <authorList>
            <person name="Mendez-Garcia C."/>
            <person name="Mesa V."/>
            <person name="Sprenger R.R."/>
            <person name="Richter M."/>
            <person name="Diez M.S."/>
            <person name="Solano J."/>
            <person name="Bargiela R."/>
            <person name="Golyshina O.V."/>
            <person name="Manteca A."/>
            <person name="Ramos J.L."/>
            <person name="Gallego J.R."/>
            <person name="Llorente I."/>
            <person name="Martins Dos Santos V.A."/>
            <person name="Jensen O.N."/>
            <person name="Pelaez A.I."/>
            <person name="Sanchez J."/>
            <person name="Ferrer M."/>
        </authorList>
    </citation>
    <scope>NUCLEOTIDE SEQUENCE</scope>
</reference>
<evidence type="ECO:0000313" key="1">
    <source>
        <dbReference type="EMBL" id="EQD48815.1"/>
    </source>
</evidence>
<comment type="caution">
    <text evidence="1">The sequence shown here is derived from an EMBL/GenBank/DDBJ whole genome shotgun (WGS) entry which is preliminary data.</text>
</comment>